<evidence type="ECO:0000313" key="2">
    <source>
        <dbReference type="EMBL" id="ERL06248.1"/>
    </source>
</evidence>
<organism evidence="2 3">
    <name type="scientific">Olsenella profusa F0195</name>
    <dbReference type="NCBI Taxonomy" id="1125712"/>
    <lineage>
        <taxon>Bacteria</taxon>
        <taxon>Bacillati</taxon>
        <taxon>Actinomycetota</taxon>
        <taxon>Coriobacteriia</taxon>
        <taxon>Coriobacteriales</taxon>
        <taxon>Atopobiaceae</taxon>
        <taxon>Olsenella</taxon>
    </lineage>
</organism>
<gene>
    <name evidence="2" type="ORF">HMPREF1316_0671</name>
</gene>
<feature type="region of interest" description="Disordered" evidence="1">
    <location>
        <begin position="44"/>
        <end position="76"/>
    </location>
</feature>
<evidence type="ECO:0000313" key="3">
    <source>
        <dbReference type="Proteomes" id="UP000016638"/>
    </source>
</evidence>
<comment type="caution">
    <text evidence="2">The sequence shown here is derived from an EMBL/GenBank/DDBJ whole genome shotgun (WGS) entry which is preliminary data.</text>
</comment>
<reference evidence="2 3" key="1">
    <citation type="submission" date="2013-08" db="EMBL/GenBank/DDBJ databases">
        <authorList>
            <person name="Durkin A.S."/>
            <person name="Haft D.R."/>
            <person name="McCorrison J."/>
            <person name="Torralba M."/>
            <person name="Gillis M."/>
            <person name="Haft D.H."/>
            <person name="Methe B."/>
            <person name="Sutton G."/>
            <person name="Nelson K.E."/>
        </authorList>
    </citation>
    <scope>NUCLEOTIDE SEQUENCE [LARGE SCALE GENOMIC DNA]</scope>
    <source>
        <strain evidence="2 3">F0195</strain>
    </source>
</reference>
<feature type="compositionally biased region" description="Low complexity" evidence="1">
    <location>
        <begin position="48"/>
        <end position="76"/>
    </location>
</feature>
<evidence type="ECO:0000256" key="1">
    <source>
        <dbReference type="SAM" id="MobiDB-lite"/>
    </source>
</evidence>
<sequence length="76" mass="8216">MYLENVNSPEDVKRLDATGLKGLADELRSALLVRPASMAATLAPTLASSRRPSPCTSCSTRRATTTSSRWATPPRR</sequence>
<dbReference type="STRING" id="1125712.HMPREF1316_0671"/>
<dbReference type="AlphaFoldDB" id="U2TJ93"/>
<dbReference type="EMBL" id="AWEZ01000069">
    <property type="protein sequence ID" value="ERL06248.1"/>
    <property type="molecule type" value="Genomic_DNA"/>
</dbReference>
<name>U2TJ93_9ACTN</name>
<keyword evidence="3" id="KW-1185">Reference proteome</keyword>
<protein>
    <submittedName>
        <fullName evidence="2">Uncharacterized protein</fullName>
    </submittedName>
</protein>
<proteinExistence type="predicted"/>
<dbReference type="Proteomes" id="UP000016638">
    <property type="component" value="Unassembled WGS sequence"/>
</dbReference>
<accession>U2TJ93</accession>